<evidence type="ECO:0000256" key="3">
    <source>
        <dbReference type="SAM" id="MobiDB-lite"/>
    </source>
</evidence>
<dbReference type="InterPro" id="IPR009449">
    <property type="entry name" value="Sec2_N"/>
</dbReference>
<dbReference type="PANTHER" id="PTHR14430:SF0">
    <property type="entry name" value="SEC2P DOMAIN-CONTAINING PROTEIN"/>
    <property type="match status" value="1"/>
</dbReference>
<name>A0ABQ8V860_9AGAR</name>
<protein>
    <recommendedName>
        <fullName evidence="4">GDP/GTP exchange factor Sec2 N-terminal domain-containing protein</fullName>
    </recommendedName>
</protein>
<feature type="compositionally biased region" description="Polar residues" evidence="3">
    <location>
        <begin position="782"/>
        <end position="795"/>
    </location>
</feature>
<dbReference type="Gene3D" id="6.10.140.910">
    <property type="match status" value="1"/>
</dbReference>
<feature type="compositionally biased region" description="Pro residues" evidence="3">
    <location>
        <begin position="643"/>
        <end position="653"/>
    </location>
</feature>
<feature type="compositionally biased region" description="Low complexity" evidence="3">
    <location>
        <begin position="529"/>
        <end position="555"/>
    </location>
</feature>
<dbReference type="SUPFAM" id="SSF144284">
    <property type="entry name" value="Sec2 N-terminal region"/>
    <property type="match status" value="1"/>
</dbReference>
<evidence type="ECO:0000313" key="6">
    <source>
        <dbReference type="Proteomes" id="UP001150217"/>
    </source>
</evidence>
<feature type="compositionally biased region" description="Polar residues" evidence="3">
    <location>
        <begin position="1"/>
        <end position="22"/>
    </location>
</feature>
<feature type="compositionally biased region" description="Polar residues" evidence="3">
    <location>
        <begin position="515"/>
        <end position="527"/>
    </location>
</feature>
<feature type="region of interest" description="Disordered" evidence="3">
    <location>
        <begin position="971"/>
        <end position="1074"/>
    </location>
</feature>
<feature type="compositionally biased region" description="Low complexity" evidence="3">
    <location>
        <begin position="415"/>
        <end position="424"/>
    </location>
</feature>
<evidence type="ECO:0000256" key="2">
    <source>
        <dbReference type="SAM" id="Coils"/>
    </source>
</evidence>
<feature type="coiled-coil region" evidence="2">
    <location>
        <begin position="129"/>
        <end position="223"/>
    </location>
</feature>
<feature type="compositionally biased region" description="Basic and acidic residues" evidence="3">
    <location>
        <begin position="1032"/>
        <end position="1044"/>
    </location>
</feature>
<evidence type="ECO:0000259" key="4">
    <source>
        <dbReference type="Pfam" id="PF06428"/>
    </source>
</evidence>
<feature type="region of interest" description="Disordered" evidence="3">
    <location>
        <begin position="621"/>
        <end position="675"/>
    </location>
</feature>
<feature type="region of interest" description="Disordered" evidence="3">
    <location>
        <begin position="380"/>
        <end position="437"/>
    </location>
</feature>
<accession>A0ABQ8V860</accession>
<evidence type="ECO:0000256" key="1">
    <source>
        <dbReference type="ARBA" id="ARBA00023054"/>
    </source>
</evidence>
<dbReference type="PANTHER" id="PTHR14430">
    <property type="entry name" value="RABIN3-RELATED"/>
    <property type="match status" value="1"/>
</dbReference>
<feature type="compositionally biased region" description="Low complexity" evidence="3">
    <location>
        <begin position="469"/>
        <end position="491"/>
    </location>
</feature>
<organism evidence="5 6">
    <name type="scientific">Lentinula lateritia</name>
    <dbReference type="NCBI Taxonomy" id="40482"/>
    <lineage>
        <taxon>Eukaryota</taxon>
        <taxon>Fungi</taxon>
        <taxon>Dikarya</taxon>
        <taxon>Basidiomycota</taxon>
        <taxon>Agaricomycotina</taxon>
        <taxon>Agaricomycetes</taxon>
        <taxon>Agaricomycetidae</taxon>
        <taxon>Agaricales</taxon>
        <taxon>Marasmiineae</taxon>
        <taxon>Omphalotaceae</taxon>
        <taxon>Lentinula</taxon>
    </lineage>
</organism>
<keyword evidence="1 2" id="KW-0175">Coiled coil</keyword>
<comment type="caution">
    <text evidence="5">The sequence shown here is derived from an EMBL/GenBank/DDBJ whole genome shotgun (WGS) entry which is preliminary data.</text>
</comment>
<feature type="region of interest" description="Disordered" evidence="3">
    <location>
        <begin position="1"/>
        <end position="29"/>
    </location>
</feature>
<dbReference type="EMBL" id="JANVFT010000076">
    <property type="protein sequence ID" value="KAJ4474760.1"/>
    <property type="molecule type" value="Genomic_DNA"/>
</dbReference>
<evidence type="ECO:0000313" key="5">
    <source>
        <dbReference type="EMBL" id="KAJ4474760.1"/>
    </source>
</evidence>
<proteinExistence type="predicted"/>
<feature type="compositionally biased region" description="Pro residues" evidence="3">
    <location>
        <begin position="492"/>
        <end position="501"/>
    </location>
</feature>
<feature type="compositionally biased region" description="Basic and acidic residues" evidence="3">
    <location>
        <begin position="1008"/>
        <end position="1020"/>
    </location>
</feature>
<dbReference type="Pfam" id="PF06428">
    <property type="entry name" value="Sec2p"/>
    <property type="match status" value="1"/>
</dbReference>
<feature type="compositionally biased region" description="Low complexity" evidence="3">
    <location>
        <begin position="739"/>
        <end position="752"/>
    </location>
</feature>
<feature type="compositionally biased region" description="Polar residues" evidence="3">
    <location>
        <begin position="381"/>
        <end position="414"/>
    </location>
</feature>
<feature type="region of interest" description="Disordered" evidence="3">
    <location>
        <begin position="688"/>
        <end position="707"/>
    </location>
</feature>
<keyword evidence="6" id="KW-1185">Reference proteome</keyword>
<dbReference type="CDD" id="cd21044">
    <property type="entry name" value="Rab11BD_RAB3IP_like"/>
    <property type="match status" value="1"/>
</dbReference>
<dbReference type="Proteomes" id="UP001150217">
    <property type="component" value="Unassembled WGS sequence"/>
</dbReference>
<sequence>MASTIESEDNNQPSRSPSTEVTQPDDVDYPAITATTPMSLSSVTAIHSRRSSIDDPQTELISTLRGQIQDLFTQVTQLNSKLVQSYDRVSDLEDDLHVNQSNLRQSTLKISQLELERTQHLSALNTGTLVERSNVVEELTRLMERATQEAAQRSSAESAKRNIETELEELAKDLFEGANGMVAEARYERFLSQQRAEESERRARDVEERLAAMQQEMRQLDKGKWVPRAGDLVKERKLMSSHVPYQEFLGFVGHLRGLHGQQGQAAPTMTTLLGLPFLARIATEDSDPTLRLDLAPSFNWLSRRSVLAAIHNGCLVIESVSSADFLHQLSQRQQRQGSTGFNLNNLSITVGAGGVGGNGTNHNTVACALCGVNIFPGPDTASPSTHSQPANQPTGTWPTSISLFRKGSSASLNATQSSQGSQGITPPPSPPLPSKAKTILGVDSNEIAQGQIIPKQVYVFRITSNSASSTSASTSYSTQSSSMNSAASHAPTLPPPPPAHPPVTQSVPTRRGRSGTVSQSPFGSPTKVSRPSSSFQPSFVPPFSSQSSSTQPSSPANTGMGFNGSASSAGTNTNTGTNTGSIYPLCTSTWCLTRLRATCEIWAFVRSAVVQKVWEEDVPVSNTMSGLPLPSTNPNMGPSSNMPDPPPTHPSQPPHAHTSNPSTSGPAPLIPPRKRGLWGTLESLSERAVSWGGGSQSGSRPSTPIAEEKEKKLPVLPPPQPLVHPSVASIQQNPPSEDGAGVSTGSGTSTTSAPPPLPKRSEGRGRQLSAPTALKPVAEVTSLVNTESPARTSEANADLPEGDEEDPIHTVVFSASAHNSPVHSPTPAVAQEPSKLPLPDSRPSTPIIGGLSTGSRPGTPSHTDKPPSRPSTPSNATGLVSSRPGTPSNRTDGVPPPLPRRAVTRGPRPMSTRKPSASPGPPAIDVARTEAIKEEGEGDAAETKVVEKVEKVEQEEAIKETNGVTEVLQPEGVELKPSNAGVEGQIPNEENIDAETDIGNTSTSAIKPEVEGTGRAETADAGRMTAITTDKIGTDHHATKRVEETSESAEENGTDTSLASEKPTLPYTSVSHSTWEERTWREIVRLKEVMFWARVGGVESS</sequence>
<feature type="compositionally biased region" description="Polar residues" evidence="3">
    <location>
        <begin position="871"/>
        <end position="891"/>
    </location>
</feature>
<feature type="domain" description="GDP/GTP exchange factor Sec2 N-terminal" evidence="4">
    <location>
        <begin position="90"/>
        <end position="220"/>
    </location>
</feature>
<feature type="compositionally biased region" description="Low complexity" evidence="3">
    <location>
        <begin position="563"/>
        <end position="580"/>
    </location>
</feature>
<gene>
    <name evidence="5" type="ORF">C8R41DRAFT_923775</name>
</gene>
<feature type="region of interest" description="Disordered" evidence="3">
    <location>
        <begin position="714"/>
        <end position="924"/>
    </location>
</feature>
<dbReference type="InterPro" id="IPR040351">
    <property type="entry name" value="RAB3IL/RAB3IP/Sec2"/>
</dbReference>
<feature type="region of interest" description="Disordered" evidence="3">
    <location>
        <begin position="469"/>
        <end position="580"/>
    </location>
</feature>
<feature type="compositionally biased region" description="Polar residues" evidence="3">
    <location>
        <begin position="621"/>
        <end position="642"/>
    </location>
</feature>
<reference evidence="5" key="1">
    <citation type="submission" date="2022-08" db="EMBL/GenBank/DDBJ databases">
        <title>A Global Phylogenomic Analysis of the Shiitake Genus Lentinula.</title>
        <authorList>
            <consortium name="DOE Joint Genome Institute"/>
            <person name="Sierra-Patev S."/>
            <person name="Min B."/>
            <person name="Naranjo-Ortiz M."/>
            <person name="Looney B."/>
            <person name="Konkel Z."/>
            <person name="Slot J.C."/>
            <person name="Sakamoto Y."/>
            <person name="Steenwyk J.L."/>
            <person name="Rokas A."/>
            <person name="Carro J."/>
            <person name="Camarero S."/>
            <person name="Ferreira P."/>
            <person name="Molpeceres G."/>
            <person name="Ruiz-Duenas F.J."/>
            <person name="Serrano A."/>
            <person name="Henrissat B."/>
            <person name="Drula E."/>
            <person name="Hughes K.W."/>
            <person name="Mata J.L."/>
            <person name="Ishikawa N.K."/>
            <person name="Vargas-Isla R."/>
            <person name="Ushijima S."/>
            <person name="Smith C.A."/>
            <person name="Ahrendt S."/>
            <person name="Andreopoulos W."/>
            <person name="He G."/>
            <person name="Labutti K."/>
            <person name="Lipzen A."/>
            <person name="Ng V."/>
            <person name="Riley R."/>
            <person name="Sandor L."/>
            <person name="Barry K."/>
            <person name="Martinez A.T."/>
            <person name="Xiao Y."/>
            <person name="Gibbons J.G."/>
            <person name="Terashima K."/>
            <person name="Grigoriev I.V."/>
            <person name="Hibbett D.S."/>
        </authorList>
    </citation>
    <scope>NUCLEOTIDE SEQUENCE</scope>
    <source>
        <strain evidence="5">RHP3577 ss4</strain>
    </source>
</reference>